<dbReference type="GO" id="GO:0050567">
    <property type="term" value="F:glutaminyl-tRNA synthase (glutamine-hydrolyzing) activity"/>
    <property type="evidence" value="ECO:0007669"/>
    <property type="project" value="TreeGrafter"/>
</dbReference>
<dbReference type="PANTHER" id="PTHR11659:SF0">
    <property type="entry name" value="GLUTAMYL-TRNA(GLN) AMIDOTRANSFERASE SUBUNIT B, MITOCHONDRIAL"/>
    <property type="match status" value="1"/>
</dbReference>
<gene>
    <name evidence="8" type="ORF">I553_7135</name>
</gene>
<evidence type="ECO:0000313" key="8">
    <source>
        <dbReference type="EMBL" id="EUA14015.1"/>
    </source>
</evidence>
<comment type="caution">
    <text evidence="8">The sequence shown here is derived from an EMBL/GenBank/DDBJ whole genome shotgun (WGS) entry which is preliminary data.</text>
</comment>
<keyword evidence="2" id="KW-0436">Ligase</keyword>
<dbReference type="GO" id="GO:0006412">
    <property type="term" value="P:translation"/>
    <property type="evidence" value="ECO:0007669"/>
    <property type="project" value="UniProtKB-KW"/>
</dbReference>
<protein>
    <recommendedName>
        <fullName evidence="1">Aspartyl/glutamyl-tRNA(Asn/Gln) amidotransferase subunit B</fullName>
    </recommendedName>
</protein>
<dbReference type="AlphaFoldDB" id="X7Z5T7"/>
<feature type="domain" description="Aspartyl/Glutamyl-tRNA(Gln) amidotransferase subunit B/E catalytic" evidence="7">
    <location>
        <begin position="2"/>
        <end position="96"/>
    </location>
</feature>
<dbReference type="GO" id="GO:0070681">
    <property type="term" value="P:glutaminyl-tRNAGln biosynthesis via transamidation"/>
    <property type="evidence" value="ECO:0007669"/>
    <property type="project" value="TreeGrafter"/>
</dbReference>
<keyword evidence="4" id="KW-0067">ATP-binding</keyword>
<evidence type="ECO:0000256" key="4">
    <source>
        <dbReference type="ARBA" id="ARBA00022840"/>
    </source>
</evidence>
<name>X7Z5T7_MYCXE</name>
<evidence type="ECO:0000259" key="7">
    <source>
        <dbReference type="Pfam" id="PF02934"/>
    </source>
</evidence>
<dbReference type="PATRIC" id="fig|1299334.3.peg.8896"/>
<feature type="region of interest" description="Disordered" evidence="6">
    <location>
        <begin position="102"/>
        <end position="132"/>
    </location>
</feature>
<dbReference type="EMBL" id="JAOB01000081">
    <property type="protein sequence ID" value="EUA14015.1"/>
    <property type="molecule type" value="Genomic_DNA"/>
</dbReference>
<sequence>MDVSDVRMDQGSMRCDANVSLKPIGTSEFGIRTETKNVNSLKSVEVAVRYEMQRQGAVLASGAGSSRKPALPRSRLHQSRRTKETAQDYRYFRSPTWSPSLPAPNLSTSCAKPSPSYRGCAAREFSSSGALR</sequence>
<feature type="compositionally biased region" description="Polar residues" evidence="6">
    <location>
        <begin position="102"/>
        <end position="111"/>
    </location>
</feature>
<keyword evidence="3" id="KW-0547">Nucleotide-binding</keyword>
<evidence type="ECO:0000256" key="2">
    <source>
        <dbReference type="ARBA" id="ARBA00022598"/>
    </source>
</evidence>
<evidence type="ECO:0000256" key="3">
    <source>
        <dbReference type="ARBA" id="ARBA00022741"/>
    </source>
</evidence>
<evidence type="ECO:0000256" key="1">
    <source>
        <dbReference type="ARBA" id="ARBA00016923"/>
    </source>
</evidence>
<evidence type="ECO:0000256" key="6">
    <source>
        <dbReference type="SAM" id="MobiDB-lite"/>
    </source>
</evidence>
<organism evidence="8">
    <name type="scientific">Mycobacterium xenopi 4042</name>
    <dbReference type="NCBI Taxonomy" id="1299334"/>
    <lineage>
        <taxon>Bacteria</taxon>
        <taxon>Bacillati</taxon>
        <taxon>Actinomycetota</taxon>
        <taxon>Actinomycetes</taxon>
        <taxon>Mycobacteriales</taxon>
        <taxon>Mycobacteriaceae</taxon>
        <taxon>Mycobacterium</taxon>
    </lineage>
</organism>
<accession>X7Z5T7</accession>
<dbReference type="InterPro" id="IPR014746">
    <property type="entry name" value="Gln_synth/guanido_kin_cat_dom"/>
</dbReference>
<dbReference type="InterPro" id="IPR006075">
    <property type="entry name" value="Asn/Gln-tRNA_Trfase_suB/E_cat"/>
</dbReference>
<reference evidence="8" key="1">
    <citation type="submission" date="2014-01" db="EMBL/GenBank/DDBJ databases">
        <authorList>
            <person name="Brown-Elliot B."/>
            <person name="Wallace R."/>
            <person name="Lenaerts A."/>
            <person name="Ordway D."/>
            <person name="DeGroote M.A."/>
            <person name="Parker T."/>
            <person name="Sizemore C."/>
            <person name="Tallon L.J."/>
            <person name="Sadzewicz L.K."/>
            <person name="Sengamalay N."/>
            <person name="Fraser C.M."/>
            <person name="Hine E."/>
            <person name="Shefchek K.A."/>
            <person name="Das S.P."/>
            <person name="Tettelin H."/>
        </authorList>
    </citation>
    <scope>NUCLEOTIDE SEQUENCE [LARGE SCALE GENOMIC DNA]</scope>
    <source>
        <strain evidence="8">4042</strain>
    </source>
</reference>
<proteinExistence type="predicted"/>
<keyword evidence="5" id="KW-0648">Protein biosynthesis</keyword>
<dbReference type="GO" id="GO:0005524">
    <property type="term" value="F:ATP binding"/>
    <property type="evidence" value="ECO:0007669"/>
    <property type="project" value="UniProtKB-KW"/>
</dbReference>
<evidence type="ECO:0000256" key="5">
    <source>
        <dbReference type="ARBA" id="ARBA00022917"/>
    </source>
</evidence>
<dbReference type="PANTHER" id="PTHR11659">
    <property type="entry name" value="GLUTAMYL-TRNA GLN AMIDOTRANSFERASE SUBUNIT B MITOCHONDRIAL AND PROKARYOTIC PET112-RELATED"/>
    <property type="match status" value="1"/>
</dbReference>
<feature type="region of interest" description="Disordered" evidence="6">
    <location>
        <begin position="59"/>
        <end position="88"/>
    </location>
</feature>
<dbReference type="InterPro" id="IPR017959">
    <property type="entry name" value="Asn/Gln-tRNA_amidoTrfase_suB/E"/>
</dbReference>
<dbReference type="Pfam" id="PF02934">
    <property type="entry name" value="GatB_N"/>
    <property type="match status" value="1"/>
</dbReference>
<dbReference type="SUPFAM" id="SSF55931">
    <property type="entry name" value="Glutamine synthetase/guanido kinase"/>
    <property type="match status" value="1"/>
</dbReference>